<feature type="compositionally biased region" description="Basic residues" evidence="1">
    <location>
        <begin position="93"/>
        <end position="103"/>
    </location>
</feature>
<evidence type="ECO:0000256" key="1">
    <source>
        <dbReference type="SAM" id="MobiDB-lite"/>
    </source>
</evidence>
<keyword evidence="3" id="KW-1185">Reference proteome</keyword>
<organism evidence="2 3">
    <name type="scientific">Tagetes erecta</name>
    <name type="common">African marigold</name>
    <dbReference type="NCBI Taxonomy" id="13708"/>
    <lineage>
        <taxon>Eukaryota</taxon>
        <taxon>Viridiplantae</taxon>
        <taxon>Streptophyta</taxon>
        <taxon>Embryophyta</taxon>
        <taxon>Tracheophyta</taxon>
        <taxon>Spermatophyta</taxon>
        <taxon>Magnoliopsida</taxon>
        <taxon>eudicotyledons</taxon>
        <taxon>Gunneridae</taxon>
        <taxon>Pentapetalae</taxon>
        <taxon>asterids</taxon>
        <taxon>campanulids</taxon>
        <taxon>Asterales</taxon>
        <taxon>Asteraceae</taxon>
        <taxon>Asteroideae</taxon>
        <taxon>Heliantheae alliance</taxon>
        <taxon>Tageteae</taxon>
        <taxon>Tagetes</taxon>
    </lineage>
</organism>
<evidence type="ECO:0000313" key="3">
    <source>
        <dbReference type="Proteomes" id="UP001229421"/>
    </source>
</evidence>
<dbReference type="Proteomes" id="UP001229421">
    <property type="component" value="Unassembled WGS sequence"/>
</dbReference>
<proteinExistence type="predicted"/>
<evidence type="ECO:0000313" key="2">
    <source>
        <dbReference type="EMBL" id="KAK1439197.1"/>
    </source>
</evidence>
<sequence>MIPSRLKITKLIAILPAQDGCSCVLGIGKTEEINEKSGFEDMNYKYKIMRSKKMKLMRMKDSGVEFLGRCEEETRKRRGRHRLRRDGDEIHPRLPRVHHSSLP</sequence>
<protein>
    <submittedName>
        <fullName evidence="2">Uncharacterized protein</fullName>
    </submittedName>
</protein>
<reference evidence="2" key="1">
    <citation type="journal article" date="2023" name="bioRxiv">
        <title>Improved chromosome-level genome assembly for marigold (Tagetes erecta).</title>
        <authorList>
            <person name="Jiang F."/>
            <person name="Yuan L."/>
            <person name="Wang S."/>
            <person name="Wang H."/>
            <person name="Xu D."/>
            <person name="Wang A."/>
            <person name="Fan W."/>
        </authorList>
    </citation>
    <scope>NUCLEOTIDE SEQUENCE</scope>
    <source>
        <strain evidence="2">WSJ</strain>
        <tissue evidence="2">Leaf</tissue>
    </source>
</reference>
<name>A0AAD8LIW7_TARER</name>
<accession>A0AAD8LIW7</accession>
<dbReference type="AlphaFoldDB" id="A0AAD8LIW7"/>
<feature type="region of interest" description="Disordered" evidence="1">
    <location>
        <begin position="75"/>
        <end position="103"/>
    </location>
</feature>
<dbReference type="EMBL" id="JAUHHV010000001">
    <property type="protein sequence ID" value="KAK1439197.1"/>
    <property type="molecule type" value="Genomic_DNA"/>
</dbReference>
<gene>
    <name evidence="2" type="ORF">QVD17_05013</name>
</gene>
<comment type="caution">
    <text evidence="2">The sequence shown here is derived from an EMBL/GenBank/DDBJ whole genome shotgun (WGS) entry which is preliminary data.</text>
</comment>